<sequence length="146" mass="16186">MDSDSRCPAQDGSNRKICGAPDRVHEISFRGCPLSLPGTRHKVKLERFHGVELLLVLLDEKSEPYCSLRYLEAALGQPDLETYLAKLGILLNVTKLEDAGILPDIINLRSGIMEEEPLLIKLRAVSCIVKQIGLGHHTTDTITRNT</sequence>
<proteinExistence type="predicted"/>
<accession>A0AAJ6QVT8</accession>
<protein>
    <submittedName>
        <fullName evidence="2">Uncharacterized protein LOC100902746</fullName>
    </submittedName>
</protein>
<dbReference type="KEGG" id="goe:100902746"/>
<evidence type="ECO:0000313" key="1">
    <source>
        <dbReference type="Proteomes" id="UP000694867"/>
    </source>
</evidence>
<dbReference type="AlphaFoldDB" id="A0AAJ6QVT8"/>
<name>A0AAJ6QVT8_9ACAR</name>
<evidence type="ECO:0000313" key="2">
    <source>
        <dbReference type="RefSeq" id="XP_003745560.1"/>
    </source>
</evidence>
<organism evidence="1 2">
    <name type="scientific">Galendromus occidentalis</name>
    <name type="common">western predatory mite</name>
    <dbReference type="NCBI Taxonomy" id="34638"/>
    <lineage>
        <taxon>Eukaryota</taxon>
        <taxon>Metazoa</taxon>
        <taxon>Ecdysozoa</taxon>
        <taxon>Arthropoda</taxon>
        <taxon>Chelicerata</taxon>
        <taxon>Arachnida</taxon>
        <taxon>Acari</taxon>
        <taxon>Parasitiformes</taxon>
        <taxon>Mesostigmata</taxon>
        <taxon>Gamasina</taxon>
        <taxon>Phytoseioidea</taxon>
        <taxon>Phytoseiidae</taxon>
        <taxon>Typhlodrominae</taxon>
        <taxon>Galendromus</taxon>
    </lineage>
</organism>
<dbReference type="RefSeq" id="XP_003745560.1">
    <property type="nucleotide sequence ID" value="XM_003745512.2"/>
</dbReference>
<reference evidence="2" key="1">
    <citation type="submission" date="2025-08" db="UniProtKB">
        <authorList>
            <consortium name="RefSeq"/>
        </authorList>
    </citation>
    <scope>IDENTIFICATION</scope>
</reference>
<gene>
    <name evidence="2" type="primary">LOC100902746</name>
</gene>
<dbReference type="Proteomes" id="UP000694867">
    <property type="component" value="Unplaced"/>
</dbReference>
<keyword evidence="1" id="KW-1185">Reference proteome</keyword>
<dbReference type="GeneID" id="100902746"/>